<feature type="binding site" evidence="6 7">
    <location>
        <begin position="51"/>
        <end position="56"/>
    </location>
    <ligand>
        <name>FMN</name>
        <dbReference type="ChEBI" id="CHEBI:58210"/>
    </ligand>
</feature>
<dbReference type="PANTHER" id="PTHR10851:SF0">
    <property type="entry name" value="PYRIDOXINE-5'-PHOSPHATE OXIDASE"/>
    <property type="match status" value="1"/>
</dbReference>
<protein>
    <recommendedName>
        <fullName evidence="6">Pyridoxine/pyridoxamine 5'-phosphate oxidase</fullName>
        <ecNumber evidence="6">1.4.3.5</ecNumber>
    </recommendedName>
    <alternativeName>
        <fullName evidence="6">PNP/PMP oxidase</fullName>
        <shortName evidence="6">PNPOx</shortName>
    </alternativeName>
    <alternativeName>
        <fullName evidence="6">Pyridoxal 5'-phosphate synthase</fullName>
    </alternativeName>
</protein>
<evidence type="ECO:0000256" key="2">
    <source>
        <dbReference type="ARBA" id="ARBA00022630"/>
    </source>
</evidence>
<evidence type="ECO:0000313" key="10">
    <source>
        <dbReference type="EMBL" id="MCW6510129.1"/>
    </source>
</evidence>
<sequence length="203" mass="22783">MNPLTNNDFTFSDDPWGLARSWMKEAEATEPRDPNAMALATADRDGLPDVRMVLLKGFDETGFVFYTNSESAKGTQLADNSQAAIVLYWKSLNRQIRARGAVSPVSDAESDAYFASRHPRSRAGAIASAQSRPLESRAALETRVAELEAQFGDGPIPRPAHWRGYRITPRTLEFWQDRPSRLHDRVVFTFAEAGSWTRQRLNP</sequence>
<gene>
    <name evidence="6 10" type="primary">pdxH</name>
    <name evidence="10" type="ORF">M8523_19095</name>
</gene>
<feature type="binding site" evidence="6 7">
    <location>
        <position position="175"/>
    </location>
    <ligand>
        <name>FMN</name>
        <dbReference type="ChEBI" id="CHEBI:58210"/>
    </ligand>
</feature>
<dbReference type="GO" id="GO:0008615">
    <property type="term" value="P:pyridoxine biosynthetic process"/>
    <property type="evidence" value="ECO:0007669"/>
    <property type="project" value="UniProtKB-UniRule"/>
</dbReference>
<dbReference type="AlphaFoldDB" id="A0AA42CK27"/>
<dbReference type="InterPro" id="IPR012349">
    <property type="entry name" value="Split_barrel_FMN-bd"/>
</dbReference>
<dbReference type="InterPro" id="IPR000659">
    <property type="entry name" value="Pyridox_Oxase"/>
</dbReference>
<dbReference type="EC" id="1.4.3.5" evidence="6"/>
<feature type="binding site" evidence="6 7">
    <location>
        <begin position="66"/>
        <end position="67"/>
    </location>
    <ligand>
        <name>FMN</name>
        <dbReference type="ChEBI" id="CHEBI:58210"/>
    </ligand>
</feature>
<evidence type="ECO:0000256" key="1">
    <source>
        <dbReference type="ARBA" id="ARBA00007301"/>
    </source>
</evidence>
<comment type="catalytic activity">
    <reaction evidence="6">
        <text>pyridoxamine 5'-phosphate + O2 + H2O = pyridoxal 5'-phosphate + H2O2 + NH4(+)</text>
        <dbReference type="Rhea" id="RHEA:15817"/>
        <dbReference type="ChEBI" id="CHEBI:15377"/>
        <dbReference type="ChEBI" id="CHEBI:15379"/>
        <dbReference type="ChEBI" id="CHEBI:16240"/>
        <dbReference type="ChEBI" id="CHEBI:28938"/>
        <dbReference type="ChEBI" id="CHEBI:58451"/>
        <dbReference type="ChEBI" id="CHEBI:597326"/>
        <dbReference type="EC" id="1.4.3.5"/>
    </reaction>
</comment>
<feature type="domain" description="Pyridoxamine 5'-phosphate oxidase N-terminal" evidence="8">
    <location>
        <begin position="24"/>
        <end position="149"/>
    </location>
</feature>
<dbReference type="RefSeq" id="WP_282586499.1">
    <property type="nucleotide sequence ID" value="NZ_JAMOIM010000013.1"/>
</dbReference>
<comment type="caution">
    <text evidence="10">The sequence shown here is derived from an EMBL/GenBank/DDBJ whole genome shotgun (WGS) entry which is preliminary data.</text>
</comment>
<evidence type="ECO:0000256" key="5">
    <source>
        <dbReference type="ARBA" id="ARBA00023096"/>
    </source>
</evidence>
<keyword evidence="3 6" id="KW-0288">FMN</keyword>
<dbReference type="InterPro" id="IPR019740">
    <property type="entry name" value="Pyridox_Oxase_CS"/>
</dbReference>
<dbReference type="GO" id="GO:0004733">
    <property type="term" value="F:pyridoxamine phosphate oxidase activity"/>
    <property type="evidence" value="ECO:0007669"/>
    <property type="project" value="UniProtKB-UniRule"/>
</dbReference>
<comment type="caution">
    <text evidence="6">Lacks conserved residue(s) required for the propagation of feature annotation.</text>
</comment>
<keyword evidence="4 6" id="KW-0560">Oxidoreductase</keyword>
<keyword evidence="5 6" id="KW-0664">Pyridoxine biosynthesis</keyword>
<evidence type="ECO:0000259" key="9">
    <source>
        <dbReference type="Pfam" id="PF10590"/>
    </source>
</evidence>
<feature type="binding site" evidence="6">
    <location>
        <position position="56"/>
    </location>
    <ligand>
        <name>substrate</name>
    </ligand>
</feature>
<evidence type="ECO:0000313" key="11">
    <source>
        <dbReference type="Proteomes" id="UP001165667"/>
    </source>
</evidence>
<keyword evidence="11" id="KW-1185">Reference proteome</keyword>
<feature type="binding site" evidence="6">
    <location>
        <position position="121"/>
    </location>
    <ligand>
        <name>substrate</name>
    </ligand>
</feature>
<dbReference type="PANTHER" id="PTHR10851">
    <property type="entry name" value="PYRIDOXINE-5-PHOSPHATE OXIDASE"/>
    <property type="match status" value="1"/>
</dbReference>
<feature type="binding site" evidence="6 7">
    <location>
        <position position="185"/>
    </location>
    <ligand>
        <name>FMN</name>
        <dbReference type="ChEBI" id="CHEBI:58210"/>
    </ligand>
</feature>
<comment type="similarity">
    <text evidence="1 6">Belongs to the pyridoxamine 5'-phosphate oxidase family.</text>
</comment>
<feature type="domain" description="Pyridoxine 5'-phosphate oxidase dimerisation C-terminal" evidence="9">
    <location>
        <begin position="162"/>
        <end position="203"/>
    </location>
</feature>
<dbReference type="SUPFAM" id="SSF50475">
    <property type="entry name" value="FMN-binding split barrel"/>
    <property type="match status" value="1"/>
</dbReference>
<comment type="pathway">
    <text evidence="6">Cofactor metabolism; pyridoxal 5'-phosphate salvage; pyridoxal 5'-phosphate from pyridoxine 5'-phosphate: step 1/1.</text>
</comment>
<feature type="binding site" evidence="6">
    <location>
        <position position="117"/>
    </location>
    <ligand>
        <name>substrate</name>
    </ligand>
</feature>
<reference evidence="10" key="1">
    <citation type="submission" date="2022-05" db="EMBL/GenBank/DDBJ databases">
        <authorList>
            <person name="Pankratov T."/>
        </authorList>
    </citation>
    <scope>NUCLEOTIDE SEQUENCE</scope>
    <source>
        <strain evidence="10">BP6-180914</strain>
    </source>
</reference>
<dbReference type="Gene3D" id="2.30.110.10">
    <property type="entry name" value="Electron Transport, Fmn-binding Protein, Chain A"/>
    <property type="match status" value="1"/>
</dbReference>
<dbReference type="InterPro" id="IPR019576">
    <property type="entry name" value="Pyridoxamine_oxidase_dimer_C"/>
</dbReference>
<dbReference type="GO" id="GO:0010181">
    <property type="term" value="F:FMN binding"/>
    <property type="evidence" value="ECO:0007669"/>
    <property type="project" value="UniProtKB-UniRule"/>
</dbReference>
<dbReference type="PROSITE" id="PS01064">
    <property type="entry name" value="PYRIDOX_OXIDASE"/>
    <property type="match status" value="1"/>
</dbReference>
<dbReference type="Pfam" id="PF10590">
    <property type="entry name" value="PNP_phzG_C"/>
    <property type="match status" value="1"/>
</dbReference>
<dbReference type="PIRSF" id="PIRSF000190">
    <property type="entry name" value="Pyd_amn-ph_oxd"/>
    <property type="match status" value="1"/>
</dbReference>
<feature type="binding site" evidence="6 7">
    <location>
        <begin position="130"/>
        <end position="131"/>
    </location>
    <ligand>
        <name>FMN</name>
        <dbReference type="ChEBI" id="CHEBI:58210"/>
    </ligand>
</feature>
<evidence type="ECO:0000256" key="6">
    <source>
        <dbReference type="HAMAP-Rule" id="MF_01629"/>
    </source>
</evidence>
<keyword evidence="2 6" id="KW-0285">Flavoprotein</keyword>
<evidence type="ECO:0000256" key="7">
    <source>
        <dbReference type="PIRSR" id="PIRSR000190-2"/>
    </source>
</evidence>
<comment type="pathway">
    <text evidence="6">Cofactor metabolism; pyridoxal 5'-phosphate salvage; pyridoxal 5'-phosphate from pyridoxamine 5'-phosphate: step 1/1.</text>
</comment>
<dbReference type="Proteomes" id="UP001165667">
    <property type="component" value="Unassembled WGS sequence"/>
</dbReference>
<evidence type="ECO:0000256" key="3">
    <source>
        <dbReference type="ARBA" id="ARBA00022643"/>
    </source>
</evidence>
<evidence type="ECO:0000256" key="4">
    <source>
        <dbReference type="ARBA" id="ARBA00023002"/>
    </source>
</evidence>
<dbReference type="NCBIfam" id="NF004231">
    <property type="entry name" value="PRK05679.1"/>
    <property type="match status" value="1"/>
</dbReference>
<comment type="subunit">
    <text evidence="6">Homodimer.</text>
</comment>
<feature type="binding site" evidence="6 7">
    <location>
        <position position="95"/>
    </location>
    <ligand>
        <name>FMN</name>
        <dbReference type="ChEBI" id="CHEBI:58210"/>
    </ligand>
</feature>
<dbReference type="Pfam" id="PF01243">
    <property type="entry name" value="PNPOx_N"/>
    <property type="match status" value="1"/>
</dbReference>
<organism evidence="10 11">
    <name type="scientific">Lichenifustis flavocetrariae</name>
    <dbReference type="NCBI Taxonomy" id="2949735"/>
    <lineage>
        <taxon>Bacteria</taxon>
        <taxon>Pseudomonadati</taxon>
        <taxon>Pseudomonadota</taxon>
        <taxon>Alphaproteobacteria</taxon>
        <taxon>Hyphomicrobiales</taxon>
        <taxon>Lichenihabitantaceae</taxon>
        <taxon>Lichenifustis</taxon>
    </lineage>
</organism>
<name>A0AA42CK27_9HYPH</name>
<dbReference type="NCBIfam" id="TIGR00558">
    <property type="entry name" value="pdxH"/>
    <property type="match status" value="1"/>
</dbReference>
<dbReference type="HAMAP" id="MF_01629">
    <property type="entry name" value="PdxH"/>
    <property type="match status" value="1"/>
</dbReference>
<proteinExistence type="inferred from homology"/>
<feature type="binding site" evidence="6">
    <location>
        <begin position="181"/>
        <end position="183"/>
    </location>
    <ligand>
        <name>substrate</name>
    </ligand>
</feature>
<dbReference type="InterPro" id="IPR011576">
    <property type="entry name" value="Pyridox_Oxase_N"/>
</dbReference>
<feature type="binding site" evidence="6 7">
    <location>
        <position position="73"/>
    </location>
    <ligand>
        <name>FMN</name>
        <dbReference type="ChEBI" id="CHEBI:58210"/>
    </ligand>
</feature>
<comment type="cofactor">
    <cofactor evidence="6 7">
        <name>FMN</name>
        <dbReference type="ChEBI" id="CHEBI:58210"/>
    </cofactor>
    <text evidence="6 7">Binds 1 FMN per subunit.</text>
</comment>
<feature type="binding site" evidence="6">
    <location>
        <position position="113"/>
    </location>
    <ligand>
        <name>substrate</name>
    </ligand>
</feature>
<accession>A0AA42CK27</accession>
<comment type="catalytic activity">
    <reaction evidence="6">
        <text>pyridoxine 5'-phosphate + O2 = pyridoxal 5'-phosphate + H2O2</text>
        <dbReference type="Rhea" id="RHEA:15149"/>
        <dbReference type="ChEBI" id="CHEBI:15379"/>
        <dbReference type="ChEBI" id="CHEBI:16240"/>
        <dbReference type="ChEBI" id="CHEBI:58589"/>
        <dbReference type="ChEBI" id="CHEBI:597326"/>
        <dbReference type="EC" id="1.4.3.5"/>
    </reaction>
</comment>
<evidence type="ECO:0000259" key="8">
    <source>
        <dbReference type="Pfam" id="PF01243"/>
    </source>
</evidence>
<dbReference type="EMBL" id="JAMOIM010000013">
    <property type="protein sequence ID" value="MCW6510129.1"/>
    <property type="molecule type" value="Genomic_DNA"/>
</dbReference>
<comment type="function">
    <text evidence="6">Catalyzes the oxidation of either pyridoxine 5'-phosphate (PNP) or pyridoxamine 5'-phosphate (PMP) into pyridoxal 5'-phosphate (PLP).</text>
</comment>